<dbReference type="EC" id="2.5.1.18" evidence="1"/>
<dbReference type="AlphaFoldDB" id="A0A1H6WN14"/>
<feature type="domain" description="GST C-terminal" evidence="4">
    <location>
        <begin position="88"/>
        <end position="219"/>
    </location>
</feature>
<dbReference type="Pfam" id="PF02798">
    <property type="entry name" value="GST_N"/>
    <property type="match status" value="1"/>
</dbReference>
<evidence type="ECO:0000313" key="5">
    <source>
        <dbReference type="EMBL" id="SEJ18263.1"/>
    </source>
</evidence>
<dbReference type="GO" id="GO:0043295">
    <property type="term" value="F:glutathione binding"/>
    <property type="evidence" value="ECO:0007669"/>
    <property type="project" value="TreeGrafter"/>
</dbReference>
<dbReference type="GO" id="GO:0004364">
    <property type="term" value="F:glutathione transferase activity"/>
    <property type="evidence" value="ECO:0007669"/>
    <property type="project" value="UniProtKB-EC"/>
</dbReference>
<evidence type="ECO:0000259" key="4">
    <source>
        <dbReference type="PROSITE" id="PS50405"/>
    </source>
</evidence>
<dbReference type="InterPro" id="IPR036249">
    <property type="entry name" value="Thioredoxin-like_sf"/>
</dbReference>
<dbReference type="Pfam" id="PF13410">
    <property type="entry name" value="GST_C_2"/>
    <property type="match status" value="1"/>
</dbReference>
<dbReference type="SUPFAM" id="SSF47616">
    <property type="entry name" value="GST C-terminal domain-like"/>
    <property type="match status" value="1"/>
</dbReference>
<protein>
    <recommendedName>
        <fullName evidence="1">glutathione transferase</fullName>
        <ecNumber evidence="1">2.5.1.18</ecNumber>
    </recommendedName>
</protein>
<dbReference type="Gene3D" id="3.40.30.10">
    <property type="entry name" value="Glutaredoxin"/>
    <property type="match status" value="1"/>
</dbReference>
<dbReference type="InterPro" id="IPR004045">
    <property type="entry name" value="Glutathione_S-Trfase_N"/>
</dbReference>
<dbReference type="PROSITE" id="PS50405">
    <property type="entry name" value="GST_CTER"/>
    <property type="match status" value="1"/>
</dbReference>
<evidence type="ECO:0000256" key="2">
    <source>
        <dbReference type="ARBA" id="ARBA00022679"/>
    </source>
</evidence>
<reference evidence="6" key="1">
    <citation type="submission" date="2016-10" db="EMBL/GenBank/DDBJ databases">
        <authorList>
            <person name="Varghese N."/>
            <person name="Submissions S."/>
        </authorList>
    </citation>
    <scope>NUCLEOTIDE SEQUENCE [LARGE SCALE GENOMIC DNA]</scope>
    <source>
        <strain evidence="6">LMG 25967</strain>
    </source>
</reference>
<gene>
    <name evidence="5" type="ORF">SAMN05216201_105184</name>
</gene>
<dbReference type="Gene3D" id="1.20.1050.10">
    <property type="match status" value="1"/>
</dbReference>
<dbReference type="InterPro" id="IPR040079">
    <property type="entry name" value="Glutathione_S-Trfase"/>
</dbReference>
<dbReference type="PANTHER" id="PTHR43900:SF3">
    <property type="entry name" value="GLUTATHIONE S-TRANSFERASE RHO"/>
    <property type="match status" value="1"/>
</dbReference>
<dbReference type="Proteomes" id="UP000242930">
    <property type="component" value="Unassembled WGS sequence"/>
</dbReference>
<evidence type="ECO:0000256" key="1">
    <source>
        <dbReference type="ARBA" id="ARBA00012452"/>
    </source>
</evidence>
<dbReference type="GO" id="GO:0005737">
    <property type="term" value="C:cytoplasm"/>
    <property type="evidence" value="ECO:0007669"/>
    <property type="project" value="TreeGrafter"/>
</dbReference>
<sequence>MALHIYGPGFSSLVRSVRLYCMEKGVDVSVGMTVDGQPVPMRSPAHLALHPFGQVPVLLHDGNRVFETVAICRYLDRAFPDCSLEPEDAASRTLVDQWASALITTVDTRLIRRYLLQVAGPGNAAPLEGVALAQAETAVDQTLDALEHQLGEQDFLCGARYSLADALLAPMLDYLTRIPGREWLATRHGLAAYLQHMRQRPSGREVLVAPDFCELRPAG</sequence>
<dbReference type="EMBL" id="FNZE01000005">
    <property type="protein sequence ID" value="SEJ18263.1"/>
    <property type="molecule type" value="Genomic_DNA"/>
</dbReference>
<dbReference type="InterPro" id="IPR010987">
    <property type="entry name" value="Glutathione-S-Trfase_C-like"/>
</dbReference>
<dbReference type="InterPro" id="IPR036282">
    <property type="entry name" value="Glutathione-S-Trfase_C_sf"/>
</dbReference>
<dbReference type="SUPFAM" id="SSF52833">
    <property type="entry name" value="Thioredoxin-like"/>
    <property type="match status" value="1"/>
</dbReference>
<organism evidence="5 6">
    <name type="scientific">Pseudomonas linyingensis</name>
    <dbReference type="NCBI Taxonomy" id="915471"/>
    <lineage>
        <taxon>Bacteria</taxon>
        <taxon>Pseudomonadati</taxon>
        <taxon>Pseudomonadota</taxon>
        <taxon>Gammaproteobacteria</taxon>
        <taxon>Pseudomonadales</taxon>
        <taxon>Pseudomonadaceae</taxon>
        <taxon>Pseudomonas</taxon>
    </lineage>
</organism>
<dbReference type="PROSITE" id="PS50404">
    <property type="entry name" value="GST_NTER"/>
    <property type="match status" value="1"/>
</dbReference>
<dbReference type="STRING" id="915471.SAMN05216201_105184"/>
<evidence type="ECO:0000313" key="6">
    <source>
        <dbReference type="Proteomes" id="UP000242930"/>
    </source>
</evidence>
<dbReference type="CDD" id="cd00299">
    <property type="entry name" value="GST_C_family"/>
    <property type="match status" value="1"/>
</dbReference>
<dbReference type="OrthoDB" id="9797500at2"/>
<feature type="domain" description="GST N-terminal" evidence="3">
    <location>
        <begin position="1"/>
        <end position="83"/>
    </location>
</feature>
<dbReference type="SFLD" id="SFLDS00019">
    <property type="entry name" value="Glutathione_Transferase_(cytos"/>
    <property type="match status" value="1"/>
</dbReference>
<dbReference type="SFLD" id="SFLDG00358">
    <property type="entry name" value="Main_(cytGST)"/>
    <property type="match status" value="1"/>
</dbReference>
<keyword evidence="6" id="KW-1185">Reference proteome</keyword>
<dbReference type="PANTHER" id="PTHR43900">
    <property type="entry name" value="GLUTATHIONE S-TRANSFERASE RHO"/>
    <property type="match status" value="1"/>
</dbReference>
<keyword evidence="2 5" id="KW-0808">Transferase</keyword>
<proteinExistence type="predicted"/>
<dbReference type="RefSeq" id="WP_090309685.1">
    <property type="nucleotide sequence ID" value="NZ_FNZE01000005.1"/>
</dbReference>
<accession>A0A1H6WN14</accession>
<evidence type="ECO:0000259" key="3">
    <source>
        <dbReference type="PROSITE" id="PS50404"/>
    </source>
</evidence>
<name>A0A1H6WN14_9PSED</name>